<protein>
    <recommendedName>
        <fullName evidence="3">Reverse transcriptase</fullName>
    </recommendedName>
</protein>
<dbReference type="OrthoDB" id="9216885at2759"/>
<organism evidence="1 2">
    <name type="scientific">Zosterops borbonicus</name>
    <dbReference type="NCBI Taxonomy" id="364589"/>
    <lineage>
        <taxon>Eukaryota</taxon>
        <taxon>Metazoa</taxon>
        <taxon>Chordata</taxon>
        <taxon>Craniata</taxon>
        <taxon>Vertebrata</taxon>
        <taxon>Euteleostomi</taxon>
        <taxon>Archelosauria</taxon>
        <taxon>Archosauria</taxon>
        <taxon>Dinosauria</taxon>
        <taxon>Saurischia</taxon>
        <taxon>Theropoda</taxon>
        <taxon>Coelurosauria</taxon>
        <taxon>Aves</taxon>
        <taxon>Neognathae</taxon>
        <taxon>Neoaves</taxon>
        <taxon>Telluraves</taxon>
        <taxon>Australaves</taxon>
        <taxon>Passeriformes</taxon>
        <taxon>Sylvioidea</taxon>
        <taxon>Zosteropidae</taxon>
        <taxon>Zosterops</taxon>
    </lineage>
</organism>
<sequence>MYRLGNKTLDSSSTERGMGVLVNGKLNISQQCALAARRANHILRHSITSWSKEVIVLLYSALVGPHLEYCVQIWAPQYKKDIQLLESTQRRAMKGLEEKPFEEQLRSLDFFSLEKRRLKGDLIAVYNFLVRGGGGADTDLFTLVTSDRI</sequence>
<name>A0A8K1FWJ9_9PASS</name>
<reference evidence="1" key="1">
    <citation type="submission" date="2019-04" db="EMBL/GenBank/DDBJ databases">
        <title>Genome assembly of Zosterops borbonicus 15179.</title>
        <authorList>
            <person name="Leroy T."/>
            <person name="Anselmetti Y."/>
            <person name="Tilak M.-K."/>
            <person name="Nabholz B."/>
        </authorList>
    </citation>
    <scope>NUCLEOTIDE SEQUENCE</scope>
    <source>
        <strain evidence="1">HGM_15179</strain>
        <tissue evidence="1">Muscle</tissue>
    </source>
</reference>
<evidence type="ECO:0000313" key="1">
    <source>
        <dbReference type="EMBL" id="TRZ08529.1"/>
    </source>
</evidence>
<keyword evidence="2" id="KW-1185">Reference proteome</keyword>
<dbReference type="PRINTS" id="PR01345">
    <property type="entry name" value="CERVTRCPTASE"/>
</dbReference>
<evidence type="ECO:0000313" key="2">
    <source>
        <dbReference type="Proteomes" id="UP000796761"/>
    </source>
</evidence>
<evidence type="ECO:0008006" key="3">
    <source>
        <dbReference type="Google" id="ProtNLM"/>
    </source>
</evidence>
<comment type="caution">
    <text evidence="1">The sequence shown here is derived from an EMBL/GenBank/DDBJ whole genome shotgun (WGS) entry which is preliminary data.</text>
</comment>
<dbReference type="EMBL" id="SWJQ01001324">
    <property type="protein sequence ID" value="TRZ08529.1"/>
    <property type="molecule type" value="Genomic_DNA"/>
</dbReference>
<dbReference type="Proteomes" id="UP000796761">
    <property type="component" value="Unassembled WGS sequence"/>
</dbReference>
<gene>
    <name evidence="1" type="ORF">HGM15179_018576</name>
</gene>
<proteinExistence type="predicted"/>
<dbReference type="PANTHER" id="PTHR33332">
    <property type="entry name" value="REVERSE TRANSCRIPTASE DOMAIN-CONTAINING PROTEIN"/>
    <property type="match status" value="1"/>
</dbReference>
<dbReference type="AlphaFoldDB" id="A0A8K1FWJ9"/>
<accession>A0A8K1FWJ9</accession>